<dbReference type="PANTHER" id="PTHR30183">
    <property type="entry name" value="MOLYBDENUM TRANSPORT SYSTEM PERMEASE PROTEIN MODB"/>
    <property type="match status" value="1"/>
</dbReference>
<feature type="transmembrane region" description="Helical" evidence="7">
    <location>
        <begin position="429"/>
        <end position="447"/>
    </location>
</feature>
<feature type="transmembrane region" description="Helical" evidence="7">
    <location>
        <begin position="193"/>
        <end position="213"/>
    </location>
</feature>
<comment type="similarity">
    <text evidence="7">Belongs to the binding-protein-dependent transport system permease family.</text>
</comment>
<feature type="transmembrane region" description="Helical" evidence="7">
    <location>
        <begin position="573"/>
        <end position="592"/>
    </location>
</feature>
<organism evidence="10 11">
    <name type="scientific">Falsiroseomonas algicola</name>
    <dbReference type="NCBI Taxonomy" id="2716930"/>
    <lineage>
        <taxon>Bacteria</taxon>
        <taxon>Pseudomonadati</taxon>
        <taxon>Pseudomonadota</taxon>
        <taxon>Alphaproteobacteria</taxon>
        <taxon>Acetobacterales</taxon>
        <taxon>Roseomonadaceae</taxon>
        <taxon>Falsiroseomonas</taxon>
    </lineage>
</organism>
<dbReference type="Proteomes" id="UP000475385">
    <property type="component" value="Unassembled WGS sequence"/>
</dbReference>
<dbReference type="Gene3D" id="1.10.3720.10">
    <property type="entry name" value="MetI-like"/>
    <property type="match status" value="2"/>
</dbReference>
<evidence type="ECO:0000256" key="8">
    <source>
        <dbReference type="SAM" id="MobiDB-lite"/>
    </source>
</evidence>
<evidence type="ECO:0000256" key="5">
    <source>
        <dbReference type="ARBA" id="ARBA00022989"/>
    </source>
</evidence>
<gene>
    <name evidence="10" type="ORF">G3576_04375</name>
</gene>
<comment type="caution">
    <text evidence="10">The sequence shown here is derived from an EMBL/GenBank/DDBJ whole genome shotgun (WGS) entry which is preliminary data.</text>
</comment>
<dbReference type="SUPFAM" id="SSF161098">
    <property type="entry name" value="MetI-like"/>
    <property type="match status" value="2"/>
</dbReference>
<dbReference type="AlphaFoldDB" id="A0A6M1LGW3"/>
<feature type="transmembrane region" description="Helical" evidence="7">
    <location>
        <begin position="459"/>
        <end position="480"/>
    </location>
</feature>
<dbReference type="PANTHER" id="PTHR30183:SF2">
    <property type="entry name" value="IRON UTILIZATION PROTEIN"/>
    <property type="match status" value="1"/>
</dbReference>
<dbReference type="GO" id="GO:0005886">
    <property type="term" value="C:plasma membrane"/>
    <property type="evidence" value="ECO:0007669"/>
    <property type="project" value="UniProtKB-SubCell"/>
</dbReference>
<keyword evidence="3" id="KW-1003">Cell membrane</keyword>
<evidence type="ECO:0000256" key="2">
    <source>
        <dbReference type="ARBA" id="ARBA00022448"/>
    </source>
</evidence>
<reference evidence="10 11" key="1">
    <citation type="submission" date="2020-03" db="EMBL/GenBank/DDBJ databases">
        <title>Roseomonas stagni sp. nov., isolated from pond water in Japan.</title>
        <authorList>
            <person name="Furuhata K."/>
            <person name="Miyamoto H."/>
            <person name="Goto K."/>
        </authorList>
    </citation>
    <scope>NUCLEOTIDE SEQUENCE [LARGE SCALE GENOMIC DNA]</scope>
    <source>
        <strain evidence="10 11">PeD5</strain>
    </source>
</reference>
<feature type="domain" description="ABC transmembrane type-1" evidence="9">
    <location>
        <begin position="385"/>
        <end position="591"/>
    </location>
</feature>
<feature type="transmembrane region" description="Helical" evidence="7">
    <location>
        <begin position="389"/>
        <end position="408"/>
    </location>
</feature>
<feature type="compositionally biased region" description="Basic residues" evidence="8">
    <location>
        <begin position="17"/>
        <end position="30"/>
    </location>
</feature>
<name>A0A6M1LGW3_9PROT</name>
<feature type="transmembrane region" description="Helical" evidence="7">
    <location>
        <begin position="295"/>
        <end position="313"/>
    </location>
</feature>
<comment type="subcellular location">
    <subcellularLocation>
        <location evidence="1 7">Cell membrane</location>
        <topology evidence="1 7">Multi-pass membrane protein</topology>
    </subcellularLocation>
</comment>
<feature type="transmembrane region" description="Helical" evidence="7">
    <location>
        <begin position="108"/>
        <end position="134"/>
    </location>
</feature>
<keyword evidence="2 7" id="KW-0813">Transport</keyword>
<dbReference type="PROSITE" id="PS50928">
    <property type="entry name" value="ABC_TM1"/>
    <property type="match status" value="2"/>
</dbReference>
<sequence length="598" mass="62967">MAAAGTPPRGTASNSRASRRRNGPRGRRPRSSPTVSGSLAGAALTPRAPTAPRRRRAAPLWAWAAVLAALLITAPLASVLVTAGSALLAAGGGQAWAHILRTMLAELLVNSVLLSVLVGLMAASMGAIAAWLVSTCAFRGRAVLEVALLLPLAMPAYVCGYAYVWLLDVAGPVQEAIRAATGLRWGQYWFPEIRSLPGAALMLAAVLYPYVYLLCRNAFLQQSVCLLEASRTLGHGLPRTFLHVALPMARPALAAGIALVTMEVLADFGTVQHFAVRTFTTGIYDAWFGQGDRPAAAQLAACLMGVVALLLLLERLSRGGRRFHPTTTRHPPLRPVVLRGWKEAAAILACGAPVMLGFVIPGGTLLALMLQSGDPLDARRTLPFALNSLTLAGVTAVLAVLLGALLAWGNRLHPSRLRAGANRLASLGYALPGSVIAVGTLVPFALFDNAVDAWMRARFGISTGLLLSGTMAALVFAYLVRFLGVALSAVESGLTRVKPSLFAAARVLGRRPGQAVREVELPLARGALLTAAVLVFVDTMKELPATLIVRPFDFDTLAVRVHSLASDERLAEASTSALLIVLVGLLPVIALVRGMRKG</sequence>
<dbReference type="InterPro" id="IPR035906">
    <property type="entry name" value="MetI-like_sf"/>
</dbReference>
<dbReference type="EMBL" id="JAAIKB010000001">
    <property type="protein sequence ID" value="NGM19239.1"/>
    <property type="molecule type" value="Genomic_DNA"/>
</dbReference>
<dbReference type="InterPro" id="IPR000515">
    <property type="entry name" value="MetI-like"/>
</dbReference>
<feature type="transmembrane region" description="Helical" evidence="7">
    <location>
        <begin position="146"/>
        <end position="166"/>
    </location>
</feature>
<evidence type="ECO:0000313" key="10">
    <source>
        <dbReference type="EMBL" id="NGM19239.1"/>
    </source>
</evidence>
<keyword evidence="6 7" id="KW-0472">Membrane</keyword>
<keyword evidence="5 7" id="KW-1133">Transmembrane helix</keyword>
<accession>A0A6M1LGW3</accession>
<dbReference type="CDD" id="cd06261">
    <property type="entry name" value="TM_PBP2"/>
    <property type="match status" value="2"/>
</dbReference>
<evidence type="ECO:0000256" key="6">
    <source>
        <dbReference type="ARBA" id="ARBA00023136"/>
    </source>
</evidence>
<evidence type="ECO:0000256" key="7">
    <source>
        <dbReference type="RuleBase" id="RU363032"/>
    </source>
</evidence>
<evidence type="ECO:0000256" key="1">
    <source>
        <dbReference type="ARBA" id="ARBA00004651"/>
    </source>
</evidence>
<dbReference type="GO" id="GO:0055085">
    <property type="term" value="P:transmembrane transport"/>
    <property type="evidence" value="ECO:0007669"/>
    <property type="project" value="InterPro"/>
</dbReference>
<evidence type="ECO:0000256" key="3">
    <source>
        <dbReference type="ARBA" id="ARBA00022475"/>
    </source>
</evidence>
<dbReference type="Pfam" id="PF00528">
    <property type="entry name" value="BPD_transp_1"/>
    <property type="match status" value="2"/>
</dbReference>
<protein>
    <submittedName>
        <fullName evidence="10">Iron ABC transporter permease</fullName>
    </submittedName>
</protein>
<evidence type="ECO:0000256" key="4">
    <source>
        <dbReference type="ARBA" id="ARBA00022692"/>
    </source>
</evidence>
<evidence type="ECO:0000313" key="11">
    <source>
        <dbReference type="Proteomes" id="UP000475385"/>
    </source>
</evidence>
<keyword evidence="11" id="KW-1185">Reference proteome</keyword>
<feature type="compositionally biased region" description="Low complexity" evidence="8">
    <location>
        <begin position="31"/>
        <end position="51"/>
    </location>
</feature>
<keyword evidence="4 7" id="KW-0812">Transmembrane</keyword>
<evidence type="ECO:0000259" key="9">
    <source>
        <dbReference type="PROSITE" id="PS50928"/>
    </source>
</evidence>
<feature type="domain" description="ABC transmembrane type-1" evidence="9">
    <location>
        <begin position="108"/>
        <end position="315"/>
    </location>
</feature>
<dbReference type="FunFam" id="1.10.3720.10:FF:000088">
    <property type="entry name" value="Iron(III) ABC transporter, permease protein"/>
    <property type="match status" value="1"/>
</dbReference>
<feature type="region of interest" description="Disordered" evidence="8">
    <location>
        <begin position="1"/>
        <end position="51"/>
    </location>
</feature>
<proteinExistence type="inferred from homology"/>
<feature type="transmembrane region" description="Helical" evidence="7">
    <location>
        <begin position="60"/>
        <end position="88"/>
    </location>
</feature>
<feature type="transmembrane region" description="Helical" evidence="7">
    <location>
        <begin position="344"/>
        <end position="369"/>
    </location>
</feature>